<evidence type="ECO:0000313" key="4">
    <source>
        <dbReference type="EMBL" id="TGL50276.1"/>
    </source>
</evidence>
<dbReference type="GO" id="GO:0009982">
    <property type="term" value="F:pseudouridine synthase activity"/>
    <property type="evidence" value="ECO:0007669"/>
    <property type="project" value="InterPro"/>
</dbReference>
<evidence type="ECO:0000259" key="3">
    <source>
        <dbReference type="Pfam" id="PF00849"/>
    </source>
</evidence>
<dbReference type="RefSeq" id="WP_135620058.1">
    <property type="nucleotide sequence ID" value="NZ_RQGG01000036.1"/>
</dbReference>
<dbReference type="Proteomes" id="UP000297609">
    <property type="component" value="Unassembled WGS sequence"/>
</dbReference>
<name>A0A4R9JPC0_9LEPT</name>
<dbReference type="PROSITE" id="PS01129">
    <property type="entry name" value="PSI_RLU"/>
    <property type="match status" value="1"/>
</dbReference>
<dbReference type="GO" id="GO:0000455">
    <property type="term" value="P:enzyme-directed rRNA pseudouridine synthesis"/>
    <property type="evidence" value="ECO:0007669"/>
    <property type="project" value="TreeGrafter"/>
</dbReference>
<dbReference type="Pfam" id="PF00849">
    <property type="entry name" value="PseudoU_synth_2"/>
    <property type="match status" value="1"/>
</dbReference>
<dbReference type="GO" id="GO:0003723">
    <property type="term" value="F:RNA binding"/>
    <property type="evidence" value="ECO:0007669"/>
    <property type="project" value="InterPro"/>
</dbReference>
<dbReference type="InterPro" id="IPR020103">
    <property type="entry name" value="PsdUridine_synth_cat_dom_sf"/>
</dbReference>
<evidence type="ECO:0000256" key="2">
    <source>
        <dbReference type="ARBA" id="ARBA00023235"/>
    </source>
</evidence>
<dbReference type="InterPro" id="IPR050188">
    <property type="entry name" value="RluA_PseudoU_synthase"/>
</dbReference>
<feature type="domain" description="Pseudouridine synthase RsuA/RluA-like" evidence="3">
    <location>
        <begin position="22"/>
        <end position="173"/>
    </location>
</feature>
<evidence type="ECO:0000313" key="5">
    <source>
        <dbReference type="Proteomes" id="UP000297609"/>
    </source>
</evidence>
<dbReference type="Gene3D" id="3.30.2350.10">
    <property type="entry name" value="Pseudouridine synthase"/>
    <property type="match status" value="1"/>
</dbReference>
<dbReference type="InterPro" id="IPR006224">
    <property type="entry name" value="PsdUridine_synth_RluA-like_CS"/>
</dbReference>
<keyword evidence="5" id="KW-1185">Reference proteome</keyword>
<keyword evidence="2" id="KW-0413">Isomerase</keyword>
<protein>
    <submittedName>
        <fullName evidence="4">RNA pseudouridine synthase</fullName>
    </submittedName>
</protein>
<reference evidence="4" key="1">
    <citation type="journal article" date="2019" name="PLoS Negl. Trop. Dis.">
        <title>Revisiting the worldwide diversity of Leptospira species in the environment.</title>
        <authorList>
            <person name="Vincent A.T."/>
            <person name="Schiettekatte O."/>
            <person name="Bourhy P."/>
            <person name="Veyrier F.J."/>
            <person name="Picardeau M."/>
        </authorList>
    </citation>
    <scope>NUCLEOTIDE SEQUENCE [LARGE SCALE GENOMIC DNA]</scope>
    <source>
        <strain evidence="4">201702454</strain>
    </source>
</reference>
<dbReference type="AlphaFoldDB" id="A0A4R9JPC0"/>
<dbReference type="EMBL" id="RQGG01000036">
    <property type="protein sequence ID" value="TGL50276.1"/>
    <property type="molecule type" value="Genomic_DNA"/>
</dbReference>
<sequence>MKQKTNTRFLPKGLSILHEDRDILVVDKPAGLLTIATDSEKSKTAYASLMDYVKKGSDRSKNRIFIVHRLDRDTSGVLVFAKTEIAKQTLQEDWDKTKKVYIAVTHGIWKLKQSSIQSYLTESKAHRVYSVDDPKLGKFSETKYKVLKESNLYSLLEIDLITGRKNQIRVHFAEKGHPIVGDTKYGNETKSFPRMALHSLSITLTHPFQKKPFTFTTKIPNFITGLVGGYERIEDET</sequence>
<organism evidence="4 5">
    <name type="scientific">Leptospira kemamanensis</name>
    <dbReference type="NCBI Taxonomy" id="2484942"/>
    <lineage>
        <taxon>Bacteria</taxon>
        <taxon>Pseudomonadati</taxon>
        <taxon>Spirochaetota</taxon>
        <taxon>Spirochaetia</taxon>
        <taxon>Leptospirales</taxon>
        <taxon>Leptospiraceae</taxon>
        <taxon>Leptospira</taxon>
    </lineage>
</organism>
<dbReference type="InterPro" id="IPR006145">
    <property type="entry name" value="PsdUridine_synth_RsuA/RluA"/>
</dbReference>
<evidence type="ECO:0000256" key="1">
    <source>
        <dbReference type="ARBA" id="ARBA00010876"/>
    </source>
</evidence>
<gene>
    <name evidence="4" type="ORF">EHQ59_12855</name>
</gene>
<dbReference type="SUPFAM" id="SSF55120">
    <property type="entry name" value="Pseudouridine synthase"/>
    <property type="match status" value="1"/>
</dbReference>
<dbReference type="GO" id="GO:0140098">
    <property type="term" value="F:catalytic activity, acting on RNA"/>
    <property type="evidence" value="ECO:0007669"/>
    <property type="project" value="UniProtKB-ARBA"/>
</dbReference>
<comment type="caution">
    <text evidence="4">The sequence shown here is derived from an EMBL/GenBank/DDBJ whole genome shotgun (WGS) entry which is preliminary data.</text>
</comment>
<accession>A0A4R9JPC0</accession>
<dbReference type="OrthoDB" id="305739at2"/>
<dbReference type="PANTHER" id="PTHR21600:SF44">
    <property type="entry name" value="RIBOSOMAL LARGE SUBUNIT PSEUDOURIDINE SYNTHASE D"/>
    <property type="match status" value="1"/>
</dbReference>
<dbReference type="CDD" id="cd02869">
    <property type="entry name" value="PseudoU_synth_RluA_like"/>
    <property type="match status" value="1"/>
</dbReference>
<comment type="similarity">
    <text evidence="1">Belongs to the pseudouridine synthase RluA family.</text>
</comment>
<proteinExistence type="inferred from homology"/>
<dbReference type="PANTHER" id="PTHR21600">
    <property type="entry name" value="MITOCHONDRIAL RNA PSEUDOURIDINE SYNTHASE"/>
    <property type="match status" value="1"/>
</dbReference>